<dbReference type="AlphaFoldDB" id="A0A8J7VVM0"/>
<dbReference type="RefSeq" id="WP_211927936.1">
    <property type="nucleotide sequence ID" value="NZ_JAGQFT020000001.1"/>
</dbReference>
<evidence type="ECO:0000313" key="3">
    <source>
        <dbReference type="Proteomes" id="UP000675747"/>
    </source>
</evidence>
<dbReference type="EMBL" id="JAGQFT010000231">
    <property type="protein sequence ID" value="MBR0564070.1"/>
    <property type="molecule type" value="Genomic_DNA"/>
</dbReference>
<evidence type="ECO:0000313" key="2">
    <source>
        <dbReference type="EMBL" id="MBS7455711.1"/>
    </source>
</evidence>
<dbReference type="Proteomes" id="UP000675747">
    <property type="component" value="Unassembled WGS sequence"/>
</dbReference>
<protein>
    <submittedName>
        <fullName evidence="1">Uncharacterized protein</fullName>
    </submittedName>
</protein>
<name>A0A8J7VVM0_9GAMM</name>
<gene>
    <name evidence="2" type="ORF">KB893_000990</name>
    <name evidence="1" type="ORF">KB893_16405</name>
</gene>
<dbReference type="EMBL" id="JAGQFT020000001">
    <property type="protein sequence ID" value="MBS7455711.1"/>
    <property type="molecule type" value="Genomic_DNA"/>
</dbReference>
<sequence>MTRAEDFIDDSGLPDITYRTDAPEEVVHPRVTRRDGVAMVYLHNERYTPHGGFVPVATFLQRLARREPNLAATAYRANGRQTTISFNKADRVTLSPRLQAWLSSLAAPCEGRSAAVVGFLANLMPLYVGEECDGLWCARSLQDGTLILPVDESEWDEERGTVRVLWQGDVARASEVDGGDIATLALERYVRLHGVGADEEAIAAELWFMAEHFRFKTGCDIYLPQLDAPPGALARLGRQAREIGQGILVNLLSP</sequence>
<proteinExistence type="predicted"/>
<reference evidence="2 3" key="1">
    <citation type="journal article" date="2021" name="Microbiol. Resour. Announc.">
        <title>Draft Genome Sequence of Coralloluteibacterium stylophorae LMG 29479T.</title>
        <authorList>
            <person name="Karlyshev A.V."/>
            <person name="Kudryashova E.B."/>
            <person name="Ariskina E.V."/>
            <person name="Conroy A.P."/>
            <person name="Abidueva E.Y."/>
        </authorList>
    </citation>
    <scope>NUCLEOTIDE SEQUENCE [LARGE SCALE GENOMIC DNA]</scope>
    <source>
        <strain evidence="2 3">LMG 29479</strain>
    </source>
</reference>
<keyword evidence="3" id="KW-1185">Reference proteome</keyword>
<organism evidence="1">
    <name type="scientific">Coralloluteibacterium stylophorae</name>
    <dbReference type="NCBI Taxonomy" id="1776034"/>
    <lineage>
        <taxon>Bacteria</taxon>
        <taxon>Pseudomonadati</taxon>
        <taxon>Pseudomonadota</taxon>
        <taxon>Gammaproteobacteria</taxon>
        <taxon>Lysobacterales</taxon>
        <taxon>Lysobacteraceae</taxon>
        <taxon>Coralloluteibacterium</taxon>
    </lineage>
</organism>
<accession>A0A8J7VVM0</accession>
<comment type="caution">
    <text evidence="1">The sequence shown here is derived from an EMBL/GenBank/DDBJ whole genome shotgun (WGS) entry which is preliminary data.</text>
</comment>
<reference evidence="1" key="2">
    <citation type="submission" date="2021-04" db="EMBL/GenBank/DDBJ databases">
        <authorList>
            <person name="Karlyshev A.V."/>
        </authorList>
    </citation>
    <scope>NUCLEOTIDE SEQUENCE</scope>
    <source>
        <strain evidence="1">LMG 29479</strain>
    </source>
</reference>
<evidence type="ECO:0000313" key="1">
    <source>
        <dbReference type="EMBL" id="MBR0564070.1"/>
    </source>
</evidence>